<gene>
    <name evidence="11" type="ORF">GSLYS_00021127001</name>
</gene>
<organism evidence="11 12">
    <name type="scientific">Lymnaea stagnalis</name>
    <name type="common">Great pond snail</name>
    <name type="synonym">Helix stagnalis</name>
    <dbReference type="NCBI Taxonomy" id="6523"/>
    <lineage>
        <taxon>Eukaryota</taxon>
        <taxon>Metazoa</taxon>
        <taxon>Spiralia</taxon>
        <taxon>Lophotrochozoa</taxon>
        <taxon>Mollusca</taxon>
        <taxon>Gastropoda</taxon>
        <taxon>Heterobranchia</taxon>
        <taxon>Euthyneura</taxon>
        <taxon>Panpulmonata</taxon>
        <taxon>Hygrophila</taxon>
        <taxon>Lymnaeoidea</taxon>
        <taxon>Lymnaeidae</taxon>
        <taxon>Lymnaea</taxon>
    </lineage>
</organism>
<dbReference type="InterPro" id="IPR050925">
    <property type="entry name" value="Rhomboid_protease_S54"/>
</dbReference>
<evidence type="ECO:0000313" key="11">
    <source>
        <dbReference type="EMBL" id="CAL1547810.1"/>
    </source>
</evidence>
<dbReference type="Pfam" id="PF01694">
    <property type="entry name" value="Rhomboid"/>
    <property type="match status" value="1"/>
</dbReference>
<keyword evidence="7 9" id="KW-1133">Transmembrane helix</keyword>
<evidence type="ECO:0000256" key="3">
    <source>
        <dbReference type="ARBA" id="ARBA00009045"/>
    </source>
</evidence>
<feature type="transmembrane region" description="Helical" evidence="9">
    <location>
        <begin position="235"/>
        <end position="253"/>
    </location>
</feature>
<dbReference type="AlphaFoldDB" id="A0AAV2IMX6"/>
<protein>
    <recommendedName>
        <fullName evidence="4">rhomboid protease</fullName>
        <ecNumber evidence="4">3.4.21.105</ecNumber>
    </recommendedName>
</protein>
<accession>A0AAV2IMX6</accession>
<feature type="domain" description="Peptidase S54 rhomboid" evidence="10">
    <location>
        <begin position="199"/>
        <end position="341"/>
    </location>
</feature>
<evidence type="ECO:0000259" key="10">
    <source>
        <dbReference type="Pfam" id="PF01694"/>
    </source>
</evidence>
<evidence type="ECO:0000256" key="8">
    <source>
        <dbReference type="ARBA" id="ARBA00023136"/>
    </source>
</evidence>
<sequence>MALPCYVSCRQYSQLLKRPLQTLGSLKHGIHNPFSQRIRCAPVQKFTFTQVQTLHSRFSRFQLFFKRGFKTRSAVEDIKGSSLEPDTPSLLKPFLFTVGVCGFSFAGGMIWNYEKMRHLFQKLQHGSKKESVFEKKHQKAFGFRDHANSMWEKLSSGQKMIIGIMAANLSVFLLWRIRSIQPTMIRYFTTSISHPLPSMLLSSFSHISFFHLFVNMYVLWSFATVTVNLLGFEQFAAFYLSAGTISSFASMACSKLLKRPSAVSVGASGAIMGLIGAVCVTYPNAQLGVAFISEIFPHSFSADSGLKAIVAFDVLGLVMGWRFLDHAGHLGGVLFGILYTKYGNQLIWARRETIMKWWHDLRGKP</sequence>
<dbReference type="EMBL" id="CAXITT010001076">
    <property type="protein sequence ID" value="CAL1547810.1"/>
    <property type="molecule type" value="Genomic_DNA"/>
</dbReference>
<dbReference type="PANTHER" id="PTHR43731:SF14">
    <property type="entry name" value="PRESENILIN-ASSOCIATED RHOMBOID-LIKE PROTEIN, MITOCHONDRIAL"/>
    <property type="match status" value="1"/>
</dbReference>
<dbReference type="FunFam" id="1.20.1540.10:FF:000012">
    <property type="entry name" value="Rhomboid family protein"/>
    <property type="match status" value="1"/>
</dbReference>
<feature type="transmembrane region" description="Helical" evidence="9">
    <location>
        <begin position="94"/>
        <end position="113"/>
    </location>
</feature>
<evidence type="ECO:0000256" key="4">
    <source>
        <dbReference type="ARBA" id="ARBA00013039"/>
    </source>
</evidence>
<evidence type="ECO:0000256" key="5">
    <source>
        <dbReference type="ARBA" id="ARBA00022692"/>
    </source>
</evidence>
<keyword evidence="5 9" id="KW-0812">Transmembrane</keyword>
<dbReference type="GO" id="GO:0004252">
    <property type="term" value="F:serine-type endopeptidase activity"/>
    <property type="evidence" value="ECO:0007669"/>
    <property type="project" value="InterPro"/>
</dbReference>
<feature type="transmembrane region" description="Helical" evidence="9">
    <location>
        <begin position="160"/>
        <end position="177"/>
    </location>
</feature>
<evidence type="ECO:0000256" key="2">
    <source>
        <dbReference type="ARBA" id="ARBA00004141"/>
    </source>
</evidence>
<keyword evidence="8 9" id="KW-0472">Membrane</keyword>
<name>A0AAV2IMX6_LYMST</name>
<dbReference type="SUPFAM" id="SSF144091">
    <property type="entry name" value="Rhomboid-like"/>
    <property type="match status" value="1"/>
</dbReference>
<reference evidence="11 12" key="1">
    <citation type="submission" date="2024-04" db="EMBL/GenBank/DDBJ databases">
        <authorList>
            <consortium name="Genoscope - CEA"/>
            <person name="William W."/>
        </authorList>
    </citation>
    <scope>NUCLEOTIDE SEQUENCE [LARGE SCALE GENOMIC DNA]</scope>
</reference>
<evidence type="ECO:0000313" key="12">
    <source>
        <dbReference type="Proteomes" id="UP001497497"/>
    </source>
</evidence>
<comment type="caution">
    <text evidence="11">The sequence shown here is derived from an EMBL/GenBank/DDBJ whole genome shotgun (WGS) entry which is preliminary data.</text>
</comment>
<evidence type="ECO:0000256" key="7">
    <source>
        <dbReference type="ARBA" id="ARBA00022989"/>
    </source>
</evidence>
<evidence type="ECO:0000256" key="6">
    <source>
        <dbReference type="ARBA" id="ARBA00022801"/>
    </source>
</evidence>
<dbReference type="EC" id="3.4.21.105" evidence="4"/>
<dbReference type="Gene3D" id="1.20.1540.10">
    <property type="entry name" value="Rhomboid-like"/>
    <property type="match status" value="1"/>
</dbReference>
<feature type="transmembrane region" description="Helical" evidence="9">
    <location>
        <begin position="198"/>
        <end position="223"/>
    </location>
</feature>
<dbReference type="InterPro" id="IPR035952">
    <property type="entry name" value="Rhomboid-like_sf"/>
</dbReference>
<dbReference type="PANTHER" id="PTHR43731">
    <property type="entry name" value="RHOMBOID PROTEASE"/>
    <property type="match status" value="1"/>
</dbReference>
<comment type="subcellular location">
    <subcellularLocation>
        <location evidence="2">Membrane</location>
        <topology evidence="2">Multi-pass membrane protein</topology>
    </subcellularLocation>
</comment>
<evidence type="ECO:0000256" key="9">
    <source>
        <dbReference type="SAM" id="Phobius"/>
    </source>
</evidence>
<evidence type="ECO:0000256" key="1">
    <source>
        <dbReference type="ARBA" id="ARBA00000156"/>
    </source>
</evidence>
<keyword evidence="12" id="KW-1185">Reference proteome</keyword>
<dbReference type="InterPro" id="IPR022764">
    <property type="entry name" value="Peptidase_S54_rhomboid_dom"/>
</dbReference>
<comment type="catalytic activity">
    <reaction evidence="1">
        <text>Cleaves type-1 transmembrane domains using a catalytic dyad composed of serine and histidine that are contributed by different transmembrane domains.</text>
        <dbReference type="EC" id="3.4.21.105"/>
    </reaction>
</comment>
<comment type="similarity">
    <text evidence="3">Belongs to the peptidase S54 family.</text>
</comment>
<keyword evidence="6" id="KW-0378">Hydrolase</keyword>
<dbReference type="Proteomes" id="UP001497497">
    <property type="component" value="Unassembled WGS sequence"/>
</dbReference>
<dbReference type="GO" id="GO:0006465">
    <property type="term" value="P:signal peptide processing"/>
    <property type="evidence" value="ECO:0007669"/>
    <property type="project" value="TreeGrafter"/>
</dbReference>
<feature type="transmembrane region" description="Helical" evidence="9">
    <location>
        <begin position="265"/>
        <end position="285"/>
    </location>
</feature>
<dbReference type="GO" id="GO:0016020">
    <property type="term" value="C:membrane"/>
    <property type="evidence" value="ECO:0007669"/>
    <property type="project" value="UniProtKB-SubCell"/>
</dbReference>
<proteinExistence type="inferred from homology"/>